<sequence>MFGKKQSCTFRVCGPFDIILYGYDYAESKTLLPDIMELLDVTVDVGEVEKTFLNTPSGQGDIWVYGDHTSNCLVFDLFRDPTDQMDTIEFGVVCSNKMYDRMYELFWAMYKEIDKKIKYSAYDINTTTWGQSVINGDDVLEYYNYRDKTLATQKIRYIK</sequence>
<organism evidence="1 2">
    <name type="scientific">Ruminococcus flavefaciens</name>
    <dbReference type="NCBI Taxonomy" id="1265"/>
    <lineage>
        <taxon>Bacteria</taxon>
        <taxon>Bacillati</taxon>
        <taxon>Bacillota</taxon>
        <taxon>Clostridia</taxon>
        <taxon>Eubacteriales</taxon>
        <taxon>Oscillospiraceae</taxon>
        <taxon>Ruminococcus</taxon>
    </lineage>
</organism>
<dbReference type="Proteomes" id="UP000245720">
    <property type="component" value="Unassembled WGS sequence"/>
</dbReference>
<proteinExistence type="predicted"/>
<evidence type="ECO:0000313" key="2">
    <source>
        <dbReference type="Proteomes" id="UP000245720"/>
    </source>
</evidence>
<comment type="caution">
    <text evidence="1">The sequence shown here is derived from an EMBL/GenBank/DDBJ whole genome shotgun (WGS) entry which is preliminary data.</text>
</comment>
<dbReference type="EMBL" id="QGDI01000001">
    <property type="protein sequence ID" value="PWJ15480.1"/>
    <property type="molecule type" value="Genomic_DNA"/>
</dbReference>
<protein>
    <submittedName>
        <fullName evidence="1">Uncharacterized protein</fullName>
    </submittedName>
</protein>
<dbReference type="RefSeq" id="WP_109725269.1">
    <property type="nucleotide sequence ID" value="NZ_QGDI01000001.1"/>
</dbReference>
<reference evidence="1 2" key="1">
    <citation type="submission" date="2018-05" db="EMBL/GenBank/DDBJ databases">
        <title>The Hungate 1000. A catalogue of reference genomes from the rumen microbiome.</title>
        <authorList>
            <person name="Kelly W."/>
        </authorList>
    </citation>
    <scope>NUCLEOTIDE SEQUENCE [LARGE SCALE GENOMIC DNA]</scope>
    <source>
        <strain evidence="1 2">SAb67</strain>
    </source>
</reference>
<name>A0A315Y4C5_RUMFL</name>
<gene>
    <name evidence="1" type="ORF">IE37_00380</name>
</gene>
<accession>A0A315Y4C5</accession>
<evidence type="ECO:0000313" key="1">
    <source>
        <dbReference type="EMBL" id="PWJ15480.1"/>
    </source>
</evidence>
<dbReference type="OrthoDB" id="1820662at2"/>
<dbReference type="AlphaFoldDB" id="A0A315Y4C5"/>